<feature type="binding site" description="covalent" evidence="7">
    <location>
        <position position="143"/>
    </location>
    <ligand>
        <name>heme c</name>
        <dbReference type="ChEBI" id="CHEBI:61717"/>
    </ligand>
</feature>
<dbReference type="OrthoDB" id="5520910at2"/>
<reference evidence="9 10" key="1">
    <citation type="submission" date="2018-10" db="EMBL/GenBank/DDBJ databases">
        <title>Genomic Encyclopedia of Type Strains, Phase IV (KMG-IV): sequencing the most valuable type-strain genomes for metagenomic binning, comparative biology and taxonomic classification.</title>
        <authorList>
            <person name="Goeker M."/>
        </authorList>
    </citation>
    <scope>NUCLEOTIDE SEQUENCE [LARGE SCALE GENOMIC DNA]</scope>
    <source>
        <strain evidence="9 10">DSM 23841</strain>
    </source>
</reference>
<gene>
    <name evidence="9" type="ORF">DFR40_3140</name>
</gene>
<dbReference type="InterPro" id="IPR002321">
    <property type="entry name" value="Cyt_c_II"/>
</dbReference>
<evidence type="ECO:0000256" key="8">
    <source>
        <dbReference type="SAM" id="SignalP"/>
    </source>
</evidence>
<dbReference type="Pfam" id="PF01322">
    <property type="entry name" value="Cytochrom_C_2"/>
    <property type="match status" value="1"/>
</dbReference>
<feature type="signal peptide" evidence="8">
    <location>
        <begin position="1"/>
        <end position="20"/>
    </location>
</feature>
<dbReference type="AlphaFoldDB" id="A0A495VN11"/>
<dbReference type="InterPro" id="IPR015984">
    <property type="entry name" value="Cyt_c_prime_subgr"/>
</dbReference>
<keyword evidence="4" id="KW-0249">Electron transport</keyword>
<keyword evidence="8" id="KW-0732">Signal</keyword>
<keyword evidence="2 7" id="KW-0349">Heme</keyword>
<dbReference type="GO" id="GO:0005506">
    <property type="term" value="F:iron ion binding"/>
    <property type="evidence" value="ECO:0007669"/>
    <property type="project" value="InterPro"/>
</dbReference>
<dbReference type="PRINTS" id="PR00608">
    <property type="entry name" value="CYTCHROMECII"/>
</dbReference>
<dbReference type="EMBL" id="RBXP01000019">
    <property type="protein sequence ID" value="RKT49997.1"/>
    <property type="molecule type" value="Genomic_DNA"/>
</dbReference>
<evidence type="ECO:0000256" key="7">
    <source>
        <dbReference type="PIRSR" id="PIRSR000027-2"/>
    </source>
</evidence>
<dbReference type="GO" id="GO:0020037">
    <property type="term" value="F:heme binding"/>
    <property type="evidence" value="ECO:0007669"/>
    <property type="project" value="InterPro"/>
</dbReference>
<dbReference type="Gene3D" id="1.20.120.10">
    <property type="entry name" value="Cytochrome c/b562"/>
    <property type="match status" value="1"/>
</dbReference>
<sequence>MKNKLMLALLATALTATAHAQVKTEDAIKWRQSAYATMGWSMARIKANVEGTYNKDEVIKAANVIQAIANSGMGALYVPGSDKGKGWVDTRVKPELFTDGAKVGKIAGDFNQAANELAKVAATGDAGAVKNAFGKLGGTCKSCHDDYRNK</sequence>
<feature type="binding site" description="axial binding residue" evidence="6">
    <location>
        <position position="144"/>
    </location>
    <ligand>
        <name>heme c</name>
        <dbReference type="ChEBI" id="CHEBI:61717"/>
    </ligand>
    <ligandPart>
        <name>Fe</name>
        <dbReference type="ChEBI" id="CHEBI:18248"/>
    </ligandPart>
</feature>
<keyword evidence="5 6" id="KW-0408">Iron</keyword>
<dbReference type="GO" id="GO:0009055">
    <property type="term" value="F:electron transfer activity"/>
    <property type="evidence" value="ECO:0007669"/>
    <property type="project" value="InterPro"/>
</dbReference>
<accession>A0A495VN11</accession>
<evidence type="ECO:0000313" key="9">
    <source>
        <dbReference type="EMBL" id="RKT49997.1"/>
    </source>
</evidence>
<keyword evidence="1" id="KW-0813">Transport</keyword>
<evidence type="ECO:0000313" key="10">
    <source>
        <dbReference type="Proteomes" id="UP000270626"/>
    </source>
</evidence>
<evidence type="ECO:0000256" key="1">
    <source>
        <dbReference type="ARBA" id="ARBA00022448"/>
    </source>
</evidence>
<dbReference type="PIRSF" id="PIRSF000027">
    <property type="entry name" value="Cytc_c_prime"/>
    <property type="match status" value="1"/>
</dbReference>
<protein>
    <submittedName>
        <fullName evidence="9">Cytochrome c556</fullName>
    </submittedName>
</protein>
<evidence type="ECO:0000256" key="3">
    <source>
        <dbReference type="ARBA" id="ARBA00022723"/>
    </source>
</evidence>
<comment type="caution">
    <text evidence="9">The sequence shown here is derived from an EMBL/GenBank/DDBJ whole genome shotgun (WGS) entry which is preliminary data.</text>
</comment>
<comment type="PTM">
    <text evidence="7">Binds 1 heme group per subunit.</text>
</comment>
<dbReference type="GO" id="GO:0042597">
    <property type="term" value="C:periplasmic space"/>
    <property type="evidence" value="ECO:0007669"/>
    <property type="project" value="InterPro"/>
</dbReference>
<feature type="binding site" description="covalent" evidence="7">
    <location>
        <position position="140"/>
    </location>
    <ligand>
        <name>heme c</name>
        <dbReference type="ChEBI" id="CHEBI:61717"/>
    </ligand>
</feature>
<dbReference type="InterPro" id="IPR010980">
    <property type="entry name" value="Cyt_c/b562"/>
</dbReference>
<organism evidence="9 10">
    <name type="scientific">Azonexus fungiphilus</name>
    <dbReference type="NCBI Taxonomy" id="146940"/>
    <lineage>
        <taxon>Bacteria</taxon>
        <taxon>Pseudomonadati</taxon>
        <taxon>Pseudomonadota</taxon>
        <taxon>Betaproteobacteria</taxon>
        <taxon>Rhodocyclales</taxon>
        <taxon>Azonexaceae</taxon>
        <taxon>Azonexus</taxon>
    </lineage>
</organism>
<keyword evidence="3 6" id="KW-0479">Metal-binding</keyword>
<dbReference type="Proteomes" id="UP000270626">
    <property type="component" value="Unassembled WGS sequence"/>
</dbReference>
<dbReference type="RefSeq" id="WP_121459408.1">
    <property type="nucleotide sequence ID" value="NZ_JAANMQ010000005.1"/>
</dbReference>
<feature type="chain" id="PRO_5019749634" evidence="8">
    <location>
        <begin position="21"/>
        <end position="150"/>
    </location>
</feature>
<name>A0A495VN11_9RHOO</name>
<evidence type="ECO:0000256" key="2">
    <source>
        <dbReference type="ARBA" id="ARBA00022617"/>
    </source>
</evidence>
<dbReference type="PROSITE" id="PS51009">
    <property type="entry name" value="CYTCII"/>
    <property type="match status" value="1"/>
</dbReference>
<dbReference type="SUPFAM" id="SSF47175">
    <property type="entry name" value="Cytochromes"/>
    <property type="match status" value="1"/>
</dbReference>
<dbReference type="GO" id="GO:0022900">
    <property type="term" value="P:electron transport chain"/>
    <property type="evidence" value="ECO:0007669"/>
    <property type="project" value="InterPro"/>
</dbReference>
<keyword evidence="10" id="KW-1185">Reference proteome</keyword>
<evidence type="ECO:0000256" key="4">
    <source>
        <dbReference type="ARBA" id="ARBA00022982"/>
    </source>
</evidence>
<evidence type="ECO:0000256" key="5">
    <source>
        <dbReference type="ARBA" id="ARBA00023004"/>
    </source>
</evidence>
<dbReference type="InterPro" id="IPR012127">
    <property type="entry name" value="Cyt_c_prime"/>
</dbReference>
<proteinExistence type="predicted"/>
<evidence type="ECO:0000256" key="6">
    <source>
        <dbReference type="PIRSR" id="PIRSR000027-1"/>
    </source>
</evidence>